<dbReference type="RefSeq" id="WP_170380940.1">
    <property type="nucleotide sequence ID" value="NZ_CP135193.1"/>
</dbReference>
<sequence>MNIEIWDCDIDPKNVKEEVTLSLNRKEVKFLLHKLAFLKRCANNDLKKYTENLESCTQDDGDYLNEMINACELDIMDLDNLIDKFIKNN</sequence>
<keyword evidence="1" id="KW-0614">Plasmid</keyword>
<name>A0A7G1HMF4_PASMD</name>
<proteinExistence type="predicted"/>
<organism evidence="1">
    <name type="scientific">Pasteurella multocida</name>
    <dbReference type="NCBI Taxonomy" id="747"/>
    <lineage>
        <taxon>Bacteria</taxon>
        <taxon>Pseudomonadati</taxon>
        <taxon>Pseudomonadota</taxon>
        <taxon>Gammaproteobacteria</taxon>
        <taxon>Pasteurellales</taxon>
        <taxon>Pasteurellaceae</taxon>
        <taxon>Pasteurella</taxon>
    </lineage>
</organism>
<geneLocation type="plasmid" evidence="1">
    <name>pMS1</name>
</geneLocation>
<evidence type="ECO:0000313" key="1">
    <source>
        <dbReference type="EMBL" id="BCI56229.1"/>
    </source>
</evidence>
<reference evidence="1" key="1">
    <citation type="submission" date="2020-06" db="EMBL/GenBank/DDBJ databases">
        <title>Characterization of multiresistant Pasteurella multocida isolate from swine.</title>
        <authorList>
            <person name="Suei M."/>
            <person name="Nakakohis M."/>
            <person name="Usui M."/>
            <person name="Murata R."/>
            <person name="Uchida I."/>
        </authorList>
    </citation>
    <scope>NUCLEOTIDE SEQUENCE</scope>
    <source>
        <strain evidence="1">RG3424</strain>
        <plasmid evidence="1">pMS1</plasmid>
    </source>
</reference>
<dbReference type="AlphaFoldDB" id="A0A7G1HMF4"/>
<dbReference type="EMBL" id="LC556097">
    <property type="protein sequence ID" value="BCI56229.1"/>
    <property type="molecule type" value="Genomic_DNA"/>
</dbReference>
<protein>
    <submittedName>
        <fullName evidence="1">Uncharacterized protein</fullName>
    </submittedName>
</protein>
<accession>A0A7G1HMF4</accession>